<evidence type="ECO:0000313" key="3">
    <source>
        <dbReference type="Proteomes" id="UP001152795"/>
    </source>
</evidence>
<dbReference type="OrthoDB" id="414982at2759"/>
<sequence length="375" mass="43349">LHYSERKVECEDPEEKSSTELYQTHKACSFGLKTVCHYDDQYSVLKESIRCREMVNKIFKKKMVMTEITWKLPVVFHNLRGYDSHLIMQEIGKFKMNINVVPNNMEKYISFSGTYDISKLNATELPTDVFENFRKTCLENYKLDPAHYISAPSLSWDAFLKQSDDYLGDAGRGMLQRLKIGGVLSSENDLLKLTASPCFQSHRIMNESLIVVKRLKEVLTLNKPCYVGMSILDLSKTLILMYEIKTDDVYEDFKRIAHNKKVIGKFKDEAEGVPVTEFVGLRSKMYSYVKESGGGGMTAKGVKKPIQRLIPFEILETSRNDRRDDNSEGQLNETIVELPEIENSDENRKQRNDGRVRRKAAIEGQNLRRAREQYY</sequence>
<protein>
    <submittedName>
        <fullName evidence="2">Uncharacterized protein</fullName>
    </submittedName>
</protein>
<dbReference type="PANTHER" id="PTHR31511:SF12">
    <property type="entry name" value="RHO TERMINATION FACTOR N-TERMINAL DOMAIN-CONTAINING PROTEIN"/>
    <property type="match status" value="1"/>
</dbReference>
<feature type="region of interest" description="Disordered" evidence="1">
    <location>
        <begin position="317"/>
        <end position="357"/>
    </location>
</feature>
<organism evidence="2 3">
    <name type="scientific">Paramuricea clavata</name>
    <name type="common">Red gorgonian</name>
    <name type="synonym">Violescent sea-whip</name>
    <dbReference type="NCBI Taxonomy" id="317549"/>
    <lineage>
        <taxon>Eukaryota</taxon>
        <taxon>Metazoa</taxon>
        <taxon>Cnidaria</taxon>
        <taxon>Anthozoa</taxon>
        <taxon>Octocorallia</taxon>
        <taxon>Malacalcyonacea</taxon>
        <taxon>Plexauridae</taxon>
        <taxon>Paramuricea</taxon>
    </lineage>
</organism>
<gene>
    <name evidence="2" type="ORF">PACLA_8A086467</name>
</gene>
<reference evidence="2" key="1">
    <citation type="submission" date="2020-04" db="EMBL/GenBank/DDBJ databases">
        <authorList>
            <person name="Alioto T."/>
            <person name="Alioto T."/>
            <person name="Gomez Garrido J."/>
        </authorList>
    </citation>
    <scope>NUCLEOTIDE SEQUENCE</scope>
    <source>
        <strain evidence="2">A484AB</strain>
    </source>
</reference>
<dbReference type="AlphaFoldDB" id="A0A6S7H6B2"/>
<dbReference type="Proteomes" id="UP001152795">
    <property type="component" value="Unassembled WGS sequence"/>
</dbReference>
<feature type="compositionally biased region" description="Basic and acidic residues" evidence="1">
    <location>
        <begin position="317"/>
        <end position="326"/>
    </location>
</feature>
<name>A0A6S7H6B2_PARCT</name>
<proteinExistence type="predicted"/>
<keyword evidence="3" id="KW-1185">Reference proteome</keyword>
<evidence type="ECO:0000256" key="1">
    <source>
        <dbReference type="SAM" id="MobiDB-lite"/>
    </source>
</evidence>
<comment type="caution">
    <text evidence="2">The sequence shown here is derived from an EMBL/GenBank/DDBJ whole genome shotgun (WGS) entry which is preliminary data.</text>
</comment>
<dbReference type="PANTHER" id="PTHR31511">
    <property type="entry name" value="PROTEIN CBG23764"/>
    <property type="match status" value="1"/>
</dbReference>
<feature type="non-terminal residue" evidence="2">
    <location>
        <position position="375"/>
    </location>
</feature>
<accession>A0A6S7H6B2</accession>
<evidence type="ECO:0000313" key="2">
    <source>
        <dbReference type="EMBL" id="CAB3998356.1"/>
    </source>
</evidence>
<feature type="compositionally biased region" description="Basic and acidic residues" evidence="1">
    <location>
        <begin position="345"/>
        <end position="355"/>
    </location>
</feature>
<dbReference type="EMBL" id="CACRXK020003331">
    <property type="protein sequence ID" value="CAB3998356.1"/>
    <property type="molecule type" value="Genomic_DNA"/>
</dbReference>